<dbReference type="PANTHER" id="PTHR23079:SF1">
    <property type="entry name" value="RNA-DEPENDENT RNA POLYMERASE 1"/>
    <property type="match status" value="1"/>
</dbReference>
<dbReference type="InterPro" id="IPR007855">
    <property type="entry name" value="RDRP"/>
</dbReference>
<dbReference type="Pfam" id="PF05183">
    <property type="entry name" value="RdRP"/>
    <property type="match status" value="3"/>
</dbReference>
<evidence type="ECO:0000259" key="10">
    <source>
        <dbReference type="Pfam" id="PF26253"/>
    </source>
</evidence>
<proteinExistence type="inferred from homology"/>
<feature type="domain" description="RDRP core" evidence="9">
    <location>
        <begin position="242"/>
        <end position="329"/>
    </location>
</feature>
<evidence type="ECO:0000256" key="6">
    <source>
        <dbReference type="ARBA" id="ARBA00023158"/>
    </source>
</evidence>
<reference evidence="11" key="1">
    <citation type="submission" date="2019-10" db="EMBL/GenBank/DDBJ databases">
        <authorList>
            <person name="Zhang R."/>
            <person name="Pan Y."/>
            <person name="Wang J."/>
            <person name="Ma R."/>
            <person name="Yu S."/>
        </authorList>
    </citation>
    <scope>NUCLEOTIDE SEQUENCE</scope>
    <source>
        <strain evidence="11">LA-IB0</strain>
        <tissue evidence="11">Leaf</tissue>
    </source>
</reference>
<accession>A0AAV6WSE2</accession>
<evidence type="ECO:0000256" key="5">
    <source>
        <dbReference type="ARBA" id="ARBA00022884"/>
    </source>
</evidence>
<feature type="domain" description="RDRP core" evidence="9">
    <location>
        <begin position="117"/>
        <end position="241"/>
    </location>
</feature>
<evidence type="ECO:0000313" key="12">
    <source>
        <dbReference type="Proteomes" id="UP000826271"/>
    </source>
</evidence>
<keyword evidence="2 8" id="KW-0696">RNA-directed RNA polymerase</keyword>
<dbReference type="Proteomes" id="UP000826271">
    <property type="component" value="Unassembled WGS sequence"/>
</dbReference>
<feature type="domain" description="RDRP C-terminal head" evidence="10">
    <location>
        <begin position="334"/>
        <end position="434"/>
    </location>
</feature>
<evidence type="ECO:0000256" key="4">
    <source>
        <dbReference type="ARBA" id="ARBA00022695"/>
    </source>
</evidence>
<gene>
    <name evidence="11" type="ORF">BUALT_Bualt14G0060000</name>
</gene>
<evidence type="ECO:0000256" key="3">
    <source>
        <dbReference type="ARBA" id="ARBA00022679"/>
    </source>
</evidence>
<dbReference type="AlphaFoldDB" id="A0AAV6WSE2"/>
<name>A0AAV6WSE2_9LAMI</name>
<protein>
    <recommendedName>
        <fullName evidence="8">RNA-dependent RNA polymerase</fullName>
        <ecNumber evidence="8">2.7.7.48</ecNumber>
    </recommendedName>
</protein>
<dbReference type="Pfam" id="PF26253">
    <property type="entry name" value="RdRP_head"/>
    <property type="match status" value="1"/>
</dbReference>
<dbReference type="GO" id="GO:0003723">
    <property type="term" value="F:RNA binding"/>
    <property type="evidence" value="ECO:0007669"/>
    <property type="project" value="UniProtKB-KW"/>
</dbReference>
<keyword evidence="3 8" id="KW-0808">Transferase</keyword>
<organism evidence="11 12">
    <name type="scientific">Buddleja alternifolia</name>
    <dbReference type="NCBI Taxonomy" id="168488"/>
    <lineage>
        <taxon>Eukaryota</taxon>
        <taxon>Viridiplantae</taxon>
        <taxon>Streptophyta</taxon>
        <taxon>Embryophyta</taxon>
        <taxon>Tracheophyta</taxon>
        <taxon>Spermatophyta</taxon>
        <taxon>Magnoliopsida</taxon>
        <taxon>eudicotyledons</taxon>
        <taxon>Gunneridae</taxon>
        <taxon>Pentapetalae</taxon>
        <taxon>asterids</taxon>
        <taxon>lamiids</taxon>
        <taxon>Lamiales</taxon>
        <taxon>Scrophulariaceae</taxon>
        <taxon>Buddlejeae</taxon>
        <taxon>Buddleja</taxon>
    </lineage>
</organism>
<keyword evidence="12" id="KW-1185">Reference proteome</keyword>
<evidence type="ECO:0000256" key="2">
    <source>
        <dbReference type="ARBA" id="ARBA00022484"/>
    </source>
</evidence>
<evidence type="ECO:0000256" key="7">
    <source>
        <dbReference type="ARBA" id="ARBA00048744"/>
    </source>
</evidence>
<evidence type="ECO:0000313" key="11">
    <source>
        <dbReference type="EMBL" id="KAG8369885.1"/>
    </source>
</evidence>
<dbReference type="PANTHER" id="PTHR23079">
    <property type="entry name" value="RNA-DEPENDENT RNA POLYMERASE"/>
    <property type="match status" value="1"/>
</dbReference>
<feature type="domain" description="RDRP core" evidence="9">
    <location>
        <begin position="2"/>
        <end position="111"/>
    </location>
</feature>
<dbReference type="GO" id="GO:0003968">
    <property type="term" value="F:RNA-directed RNA polymerase activity"/>
    <property type="evidence" value="ECO:0007669"/>
    <property type="project" value="UniProtKB-KW"/>
</dbReference>
<dbReference type="GO" id="GO:0031380">
    <property type="term" value="C:nuclear RNA-directed RNA polymerase complex"/>
    <property type="evidence" value="ECO:0007669"/>
    <property type="project" value="TreeGrafter"/>
</dbReference>
<sequence length="445" mass="50342">MFAPTDNCNADDIRWWISDFCSIKNVAKYAVRLGQSFGSSAEMPSVKKHEIEVIDNIEVVRGEKKYTFSDGIGKISANFAKKVAINCGFQSYRPSILQIRYSGYKGVVALNYLSSAKLSEAISQLDDILIDPLKAERALDFMSLGENTGILREMLKCGYKPDDEPFLSMMLMAFSSSKLLDLRVFVQTSAASGTYWLDKITSNGGIGIIVEGEVILAKNMFLHPGDVRVLKAINVPSLHHMDVEEYFTNYIVNDNLGIILNAHIVFADKEPSMALSPPCWELARLFTIAVDFPKTGVSAEIPPHLRVKKYQNFMKKPDRTTYESHLVIGASRISYDSDMEVDGFKDHLKEAFDYKTEYDYKFGNLMDYYGLEIEAEILSYGIMKVLKTFDRRKDAESIGAVVMSLRNETRSWFKSGSEDDDVYAKASAWYHVTYYLIFGVVIMRE</sequence>
<evidence type="ECO:0000256" key="1">
    <source>
        <dbReference type="ARBA" id="ARBA00005762"/>
    </source>
</evidence>
<evidence type="ECO:0000259" key="9">
    <source>
        <dbReference type="Pfam" id="PF05183"/>
    </source>
</evidence>
<keyword evidence="6 8" id="KW-0943">RNA-mediated gene silencing</keyword>
<comment type="catalytic activity">
    <reaction evidence="7 8">
        <text>RNA(n) + a ribonucleoside 5'-triphosphate = RNA(n+1) + diphosphate</text>
        <dbReference type="Rhea" id="RHEA:21248"/>
        <dbReference type="Rhea" id="RHEA-COMP:14527"/>
        <dbReference type="Rhea" id="RHEA-COMP:17342"/>
        <dbReference type="ChEBI" id="CHEBI:33019"/>
        <dbReference type="ChEBI" id="CHEBI:61557"/>
        <dbReference type="ChEBI" id="CHEBI:140395"/>
        <dbReference type="EC" id="2.7.7.48"/>
    </reaction>
</comment>
<keyword evidence="5 8" id="KW-0694">RNA-binding</keyword>
<dbReference type="EMBL" id="WHWC01000014">
    <property type="protein sequence ID" value="KAG8369885.1"/>
    <property type="molecule type" value="Genomic_DNA"/>
</dbReference>
<dbReference type="GO" id="GO:0030422">
    <property type="term" value="P:siRNA processing"/>
    <property type="evidence" value="ECO:0007669"/>
    <property type="project" value="TreeGrafter"/>
</dbReference>
<dbReference type="EC" id="2.7.7.48" evidence="8"/>
<comment type="function">
    <text evidence="8">Probably involved in the RNA silencing pathway and required for the generation of small interfering RNAs (siRNAs).</text>
</comment>
<comment type="similarity">
    <text evidence="1 8">Belongs to the RdRP family.</text>
</comment>
<dbReference type="InterPro" id="IPR057596">
    <property type="entry name" value="RDRP_core"/>
</dbReference>
<keyword evidence="4 8" id="KW-0548">Nucleotidyltransferase</keyword>
<comment type="caution">
    <text evidence="11">The sequence shown here is derived from an EMBL/GenBank/DDBJ whole genome shotgun (WGS) entry which is preliminary data.</text>
</comment>
<dbReference type="InterPro" id="IPR058752">
    <property type="entry name" value="RDRP_C_head"/>
</dbReference>
<evidence type="ECO:0000256" key="8">
    <source>
        <dbReference type="RuleBase" id="RU363098"/>
    </source>
</evidence>